<dbReference type="Proteomes" id="UP001631969">
    <property type="component" value="Unassembled WGS sequence"/>
</dbReference>
<gene>
    <name evidence="1" type="ORF">ACI1P1_15115</name>
</gene>
<comment type="caution">
    <text evidence="1">The sequence shown here is derived from an EMBL/GenBank/DDBJ whole genome shotgun (WGS) entry which is preliminary data.</text>
</comment>
<dbReference type="EMBL" id="JBJURJ010000009">
    <property type="protein sequence ID" value="MFM9329623.1"/>
    <property type="molecule type" value="Genomic_DNA"/>
</dbReference>
<keyword evidence="2" id="KW-1185">Reference proteome</keyword>
<evidence type="ECO:0000313" key="1">
    <source>
        <dbReference type="EMBL" id="MFM9329623.1"/>
    </source>
</evidence>
<reference evidence="1" key="1">
    <citation type="submission" date="2024-12" db="EMBL/GenBank/DDBJ databases">
        <authorList>
            <person name="Wu N."/>
        </authorList>
    </citation>
    <scope>NUCLEOTIDE SEQUENCE</scope>
    <source>
        <strain evidence="1">P15</strain>
    </source>
</reference>
<organism evidence="1 2">
    <name type="scientific">Paenibacillus mesotrionivorans</name>
    <dbReference type="NCBI Taxonomy" id="3160968"/>
    <lineage>
        <taxon>Bacteria</taxon>
        <taxon>Bacillati</taxon>
        <taxon>Bacillota</taxon>
        <taxon>Bacilli</taxon>
        <taxon>Bacillales</taxon>
        <taxon>Paenibacillaceae</taxon>
        <taxon>Paenibacillus</taxon>
    </lineage>
</organism>
<evidence type="ECO:0000313" key="2">
    <source>
        <dbReference type="Proteomes" id="UP001631969"/>
    </source>
</evidence>
<sequence>MKLHIAAWQVILAAVLVLASIGMDAEPPAQTEAAGTATQGTVVPSSLINASDPAAPKLVRPLGSPKPDEVSLAALEPVAAAAVPLAALQPIAAAAVPAVQEGAALPAVDAAGSAVSALAAVPSGGAGPVFRFAVISDIHVEAWNKESHTKLRKALTDLGTHAPGQALVINGDLGNGLPKDYETLGKLMQENPYPGQVVYTIGNHEFYKAWTDASGKWNEANFPNGETAEASINRFLQFTGYEKVYHDSWIDGYHFVFLGSESYRQTDDSFAEDAWLSENQLNWLEGVMAEGAEEGKPIFVFLHQPLPYTVAGSYTDFNSRAVVQHDRLKEILSRYPQTVFFSGHSHWELGSPGTFIQDEFTMVNTSSVLTPYDTTDNPIAAEERKSEGLVVEVTGNRVQIKGRNFTAGDWIPEASYTVEP</sequence>
<accession>A0ACC7NXX9</accession>
<protein>
    <submittedName>
        <fullName evidence="1">Metallophosphoesterase family protein</fullName>
        <ecNumber evidence="1">3.1.-.-</ecNumber>
    </submittedName>
</protein>
<keyword evidence="1" id="KW-0378">Hydrolase</keyword>
<dbReference type="EC" id="3.1.-.-" evidence="1"/>
<proteinExistence type="predicted"/>
<name>A0ACC7NXX9_9BACL</name>